<dbReference type="RefSeq" id="WP_051561662.1">
    <property type="nucleotide sequence ID" value="NZ_CCBB010000002.1"/>
</dbReference>
<feature type="compositionally biased region" description="Pro residues" evidence="1">
    <location>
        <begin position="178"/>
        <end position="195"/>
    </location>
</feature>
<dbReference type="Proteomes" id="UP000028870">
    <property type="component" value="Unassembled WGS sequence"/>
</dbReference>
<gene>
    <name evidence="3" type="ORF">BN977_03857</name>
</gene>
<reference evidence="3" key="2">
    <citation type="submission" date="2014-03" db="EMBL/GenBank/DDBJ databases">
        <authorList>
            <person name="Urmite Genomes"/>
        </authorList>
    </citation>
    <scope>NUCLEOTIDE SEQUENCE</scope>
    <source>
        <strain evidence="3">DSM 44829</strain>
    </source>
</reference>
<dbReference type="EMBL" id="CCBB010000002">
    <property type="protein sequence ID" value="CDO09037.1"/>
    <property type="molecule type" value="Genomic_DNA"/>
</dbReference>
<accession>W9B1K4</accession>
<dbReference type="eggNOG" id="ENOG5033FYI">
    <property type="taxonomic scope" value="Bacteria"/>
</dbReference>
<comment type="caution">
    <text evidence="3">The sequence shown here is derived from an EMBL/GenBank/DDBJ whole genome shotgun (WGS) entry which is preliminary data.</text>
</comment>
<protein>
    <submittedName>
        <fullName evidence="3">Lipoprotein</fullName>
    </submittedName>
</protein>
<reference evidence="3" key="1">
    <citation type="submission" date="2014-03" db="EMBL/GenBank/DDBJ databases">
        <title>Draft Genome Sequence of Mycobacterium cosmeticum DSM 44829.</title>
        <authorList>
            <person name="Croce O."/>
            <person name="Robert C."/>
            <person name="Raoult D."/>
            <person name="Drancourt M."/>
        </authorList>
    </citation>
    <scope>NUCLEOTIDE SEQUENCE [LARGE SCALE GENOMIC DNA]</scope>
    <source>
        <strain evidence="3">DSM 44829</strain>
    </source>
</reference>
<evidence type="ECO:0000313" key="3">
    <source>
        <dbReference type="EMBL" id="CDO09037.1"/>
    </source>
</evidence>
<feature type="region of interest" description="Disordered" evidence="1">
    <location>
        <begin position="164"/>
        <end position="195"/>
    </location>
</feature>
<proteinExistence type="predicted"/>
<keyword evidence="3" id="KW-0449">Lipoprotein</keyword>
<dbReference type="STRING" id="258533.BN977_03857"/>
<dbReference type="AlphaFoldDB" id="W9B1K4"/>
<keyword evidence="2" id="KW-0732">Signal</keyword>
<keyword evidence="4" id="KW-1185">Reference proteome</keyword>
<name>W9B1K4_MYCCO</name>
<evidence type="ECO:0000256" key="2">
    <source>
        <dbReference type="SAM" id="SignalP"/>
    </source>
</evidence>
<evidence type="ECO:0000256" key="1">
    <source>
        <dbReference type="SAM" id="MobiDB-lite"/>
    </source>
</evidence>
<sequence length="195" mass="19387">MRSKPLVVPALAGTALAAFTLLGCSGAATAVADPAVLTPAPSPAPAPAPAPPAAPKNVIDHDGSFVVGTDIVPGVYASAGPVGDGTCSWRRIAAAPAGQTGDTIDRAFTHEAQVVQIDATDGTFKTTGCQTWQLTDQAPPGPGLPPVLQGLKLKAYLDGLNRNAAQYNATHPDDPAAPSSPEPAPAPGPAPAPTP</sequence>
<dbReference type="PROSITE" id="PS51257">
    <property type="entry name" value="PROKAR_LIPOPROTEIN"/>
    <property type="match status" value="1"/>
</dbReference>
<feature type="chain" id="PRO_5039141435" evidence="2">
    <location>
        <begin position="31"/>
        <end position="195"/>
    </location>
</feature>
<feature type="signal peptide" evidence="2">
    <location>
        <begin position="1"/>
        <end position="30"/>
    </location>
</feature>
<organism evidence="3 4">
    <name type="scientific">Mycolicibacterium cosmeticum</name>
    <dbReference type="NCBI Taxonomy" id="258533"/>
    <lineage>
        <taxon>Bacteria</taxon>
        <taxon>Bacillati</taxon>
        <taxon>Actinomycetota</taxon>
        <taxon>Actinomycetes</taxon>
        <taxon>Mycobacteriales</taxon>
        <taxon>Mycobacteriaceae</taxon>
        <taxon>Mycolicibacterium</taxon>
    </lineage>
</organism>
<evidence type="ECO:0000313" key="4">
    <source>
        <dbReference type="Proteomes" id="UP000028870"/>
    </source>
</evidence>